<dbReference type="EMBL" id="JABFAC010000005">
    <property type="protein sequence ID" value="MBA0613152.1"/>
    <property type="molecule type" value="Genomic_DNA"/>
</dbReference>
<keyword evidence="3" id="KW-1185">Reference proteome</keyword>
<sequence>ATKKVLQDGSGWRVDTSEAIPIFNTAWIPFVGEEQKQIVCCSLWAIRSETNRRVHDKVVKSGKEITNFISRYLYELDCVEEKKITVQGDKVIWNPPPTDFIKVNFDTAFVMERCRLGTGQVARNSKGVVIASKTCTTMWDRLSPGKPLHALRRLKWEGRRLLPDRSAPESAKTTFSDDWLREPD</sequence>
<evidence type="ECO:0000313" key="2">
    <source>
        <dbReference type="EMBL" id="MBA0613152.1"/>
    </source>
</evidence>
<evidence type="ECO:0000256" key="1">
    <source>
        <dbReference type="SAM" id="MobiDB-lite"/>
    </source>
</evidence>
<reference evidence="2 3" key="1">
    <citation type="journal article" date="2019" name="Genome Biol. Evol.">
        <title>Insights into the evolution of the New World diploid cottons (Gossypium, subgenus Houzingenia) based on genome sequencing.</title>
        <authorList>
            <person name="Grover C.E."/>
            <person name="Arick M.A. 2nd"/>
            <person name="Thrash A."/>
            <person name="Conover J.L."/>
            <person name="Sanders W.S."/>
            <person name="Peterson D.G."/>
            <person name="Frelichowski J.E."/>
            <person name="Scheffler J.A."/>
            <person name="Scheffler B.E."/>
            <person name="Wendel J.F."/>
        </authorList>
    </citation>
    <scope>NUCLEOTIDE SEQUENCE [LARGE SCALE GENOMIC DNA]</scope>
    <source>
        <strain evidence="2">27</strain>
        <tissue evidence="2">Leaf</tissue>
    </source>
</reference>
<dbReference type="AlphaFoldDB" id="A0A7J8RIJ0"/>
<dbReference type="Proteomes" id="UP000593561">
    <property type="component" value="Unassembled WGS sequence"/>
</dbReference>
<evidence type="ECO:0000313" key="3">
    <source>
        <dbReference type="Proteomes" id="UP000593561"/>
    </source>
</evidence>
<organism evidence="2 3">
    <name type="scientific">Gossypium davidsonii</name>
    <name type="common">Davidson's cotton</name>
    <name type="synonym">Gossypium klotzschianum subsp. davidsonii</name>
    <dbReference type="NCBI Taxonomy" id="34287"/>
    <lineage>
        <taxon>Eukaryota</taxon>
        <taxon>Viridiplantae</taxon>
        <taxon>Streptophyta</taxon>
        <taxon>Embryophyta</taxon>
        <taxon>Tracheophyta</taxon>
        <taxon>Spermatophyta</taxon>
        <taxon>Magnoliopsida</taxon>
        <taxon>eudicotyledons</taxon>
        <taxon>Gunneridae</taxon>
        <taxon>Pentapetalae</taxon>
        <taxon>rosids</taxon>
        <taxon>malvids</taxon>
        <taxon>Malvales</taxon>
        <taxon>Malvaceae</taxon>
        <taxon>Malvoideae</taxon>
        <taxon>Gossypium</taxon>
    </lineage>
</organism>
<feature type="region of interest" description="Disordered" evidence="1">
    <location>
        <begin position="165"/>
        <end position="184"/>
    </location>
</feature>
<name>A0A7J8RIJ0_GOSDV</name>
<feature type="non-terminal residue" evidence="2">
    <location>
        <position position="184"/>
    </location>
</feature>
<protein>
    <submittedName>
        <fullName evidence="2">Uncharacterized protein</fullName>
    </submittedName>
</protein>
<proteinExistence type="predicted"/>
<accession>A0A7J8RIJ0</accession>
<gene>
    <name evidence="2" type="ORF">Godav_013650</name>
</gene>
<comment type="caution">
    <text evidence="2">The sequence shown here is derived from an EMBL/GenBank/DDBJ whole genome shotgun (WGS) entry which is preliminary data.</text>
</comment>